<dbReference type="CDD" id="cd00093">
    <property type="entry name" value="HTH_XRE"/>
    <property type="match status" value="1"/>
</dbReference>
<dbReference type="Pfam" id="PF01381">
    <property type="entry name" value="HTH_3"/>
    <property type="match status" value="1"/>
</dbReference>
<dbReference type="PROSITE" id="PS50943">
    <property type="entry name" value="HTH_CROC1"/>
    <property type="match status" value="1"/>
</dbReference>
<name>A0A9D1IPG7_9FIRM</name>
<evidence type="ECO:0000259" key="2">
    <source>
        <dbReference type="PROSITE" id="PS50943"/>
    </source>
</evidence>
<dbReference type="EMBL" id="DVMT01000012">
    <property type="protein sequence ID" value="HIU39817.1"/>
    <property type="molecule type" value="Genomic_DNA"/>
</dbReference>
<proteinExistence type="predicted"/>
<evidence type="ECO:0000313" key="3">
    <source>
        <dbReference type="EMBL" id="HIU39817.1"/>
    </source>
</evidence>
<accession>A0A9D1IPG7</accession>
<dbReference type="PANTHER" id="PTHR46558">
    <property type="entry name" value="TRACRIPTIONAL REGULATORY PROTEIN-RELATED-RELATED"/>
    <property type="match status" value="1"/>
</dbReference>
<comment type="caution">
    <text evidence="3">The sequence shown here is derived from an EMBL/GenBank/DDBJ whole genome shotgun (WGS) entry which is preliminary data.</text>
</comment>
<feature type="domain" description="HTH cro/C1-type" evidence="2">
    <location>
        <begin position="32"/>
        <end position="86"/>
    </location>
</feature>
<protein>
    <submittedName>
        <fullName evidence="3">Helix-turn-helix transcriptional regulator</fullName>
    </submittedName>
</protein>
<dbReference type="InterPro" id="IPR001387">
    <property type="entry name" value="Cro/C1-type_HTH"/>
</dbReference>
<reference evidence="3" key="1">
    <citation type="submission" date="2020-10" db="EMBL/GenBank/DDBJ databases">
        <authorList>
            <person name="Gilroy R."/>
        </authorList>
    </citation>
    <scope>NUCLEOTIDE SEQUENCE</scope>
    <source>
        <strain evidence="3">CHK193-30670</strain>
    </source>
</reference>
<sequence>MPFDIPPFLFLLNYTTKSFKIQGGDYLKREWLIKIRHGKGYSQQYIANKCGVTYQMYGCIENGKRRPSTELAKKIADVLNFSWTRFYE</sequence>
<dbReference type="PANTHER" id="PTHR46558:SF14">
    <property type="entry name" value="HTH-TYPE TRANSCRIPTIONAL REGULATOR ANSR"/>
    <property type="match status" value="1"/>
</dbReference>
<dbReference type="Proteomes" id="UP000824074">
    <property type="component" value="Unassembled WGS sequence"/>
</dbReference>
<organism evidence="3 4">
    <name type="scientific">Candidatus Aphodocola excrementigallinarum</name>
    <dbReference type="NCBI Taxonomy" id="2840670"/>
    <lineage>
        <taxon>Bacteria</taxon>
        <taxon>Bacillati</taxon>
        <taxon>Bacillota</taxon>
        <taxon>Bacilli</taxon>
        <taxon>Candidatus Aphodocola</taxon>
    </lineage>
</organism>
<evidence type="ECO:0000313" key="4">
    <source>
        <dbReference type="Proteomes" id="UP000824074"/>
    </source>
</evidence>
<keyword evidence="1" id="KW-0238">DNA-binding</keyword>
<dbReference type="SUPFAM" id="SSF47413">
    <property type="entry name" value="lambda repressor-like DNA-binding domains"/>
    <property type="match status" value="1"/>
</dbReference>
<dbReference type="Gene3D" id="1.10.260.40">
    <property type="entry name" value="lambda repressor-like DNA-binding domains"/>
    <property type="match status" value="1"/>
</dbReference>
<reference evidence="3" key="2">
    <citation type="journal article" date="2021" name="PeerJ">
        <title>Extensive microbial diversity within the chicken gut microbiome revealed by metagenomics and culture.</title>
        <authorList>
            <person name="Gilroy R."/>
            <person name="Ravi A."/>
            <person name="Getino M."/>
            <person name="Pursley I."/>
            <person name="Horton D.L."/>
            <person name="Alikhan N.F."/>
            <person name="Baker D."/>
            <person name="Gharbi K."/>
            <person name="Hall N."/>
            <person name="Watson M."/>
            <person name="Adriaenssens E.M."/>
            <person name="Foster-Nyarko E."/>
            <person name="Jarju S."/>
            <person name="Secka A."/>
            <person name="Antonio M."/>
            <person name="Oren A."/>
            <person name="Chaudhuri R.R."/>
            <person name="La Ragione R."/>
            <person name="Hildebrand F."/>
            <person name="Pallen M.J."/>
        </authorList>
    </citation>
    <scope>NUCLEOTIDE SEQUENCE</scope>
    <source>
        <strain evidence="3">CHK193-30670</strain>
    </source>
</reference>
<dbReference type="SMART" id="SM00530">
    <property type="entry name" value="HTH_XRE"/>
    <property type="match status" value="1"/>
</dbReference>
<dbReference type="AlphaFoldDB" id="A0A9D1IPG7"/>
<evidence type="ECO:0000256" key="1">
    <source>
        <dbReference type="ARBA" id="ARBA00023125"/>
    </source>
</evidence>
<dbReference type="InterPro" id="IPR010982">
    <property type="entry name" value="Lambda_DNA-bd_dom_sf"/>
</dbReference>
<gene>
    <name evidence="3" type="ORF">IAB68_00755</name>
</gene>
<dbReference type="GO" id="GO:0003677">
    <property type="term" value="F:DNA binding"/>
    <property type="evidence" value="ECO:0007669"/>
    <property type="project" value="UniProtKB-KW"/>
</dbReference>